<reference evidence="2 3" key="1">
    <citation type="submission" date="2019-12" db="EMBL/GenBank/DDBJ databases">
        <title>Novel species isolated from a subtropical stream in China.</title>
        <authorList>
            <person name="Lu H."/>
        </authorList>
    </citation>
    <scope>NUCLEOTIDE SEQUENCE [LARGE SCALE GENOMIC DNA]</scope>
    <source>
        <strain evidence="2 3">FT135W</strain>
    </source>
</reference>
<keyword evidence="1" id="KW-0472">Membrane</keyword>
<feature type="transmembrane region" description="Helical" evidence="1">
    <location>
        <begin position="89"/>
        <end position="105"/>
    </location>
</feature>
<gene>
    <name evidence="2" type="ORF">GTP46_01510</name>
</gene>
<dbReference type="EMBL" id="WWCN01000001">
    <property type="protein sequence ID" value="MYM21327.1"/>
    <property type="molecule type" value="Genomic_DNA"/>
</dbReference>
<keyword evidence="2" id="KW-0131">Cell cycle</keyword>
<evidence type="ECO:0000256" key="1">
    <source>
        <dbReference type="SAM" id="Phobius"/>
    </source>
</evidence>
<comment type="caution">
    <text evidence="2">The sequence shown here is derived from an EMBL/GenBank/DDBJ whole genome shotgun (WGS) entry which is preliminary data.</text>
</comment>
<evidence type="ECO:0000313" key="2">
    <source>
        <dbReference type="EMBL" id="MYM21327.1"/>
    </source>
</evidence>
<feature type="transmembrane region" description="Helical" evidence="1">
    <location>
        <begin position="60"/>
        <end position="82"/>
    </location>
</feature>
<dbReference type="Proteomes" id="UP000479335">
    <property type="component" value="Unassembled WGS sequence"/>
</dbReference>
<proteinExistence type="predicted"/>
<organism evidence="2 3">
    <name type="scientific">Duganella flavida</name>
    <dbReference type="NCBI Taxonomy" id="2692175"/>
    <lineage>
        <taxon>Bacteria</taxon>
        <taxon>Pseudomonadati</taxon>
        <taxon>Pseudomonadota</taxon>
        <taxon>Betaproteobacteria</taxon>
        <taxon>Burkholderiales</taxon>
        <taxon>Oxalobacteraceae</taxon>
        <taxon>Telluria group</taxon>
        <taxon>Duganella</taxon>
    </lineage>
</organism>
<keyword evidence="1" id="KW-0812">Transmembrane</keyword>
<dbReference type="AlphaFoldDB" id="A0A6L8K478"/>
<keyword evidence="3" id="KW-1185">Reference proteome</keyword>
<accession>A0A6L8K478</accession>
<dbReference type="GO" id="GO:0051301">
    <property type="term" value="P:cell division"/>
    <property type="evidence" value="ECO:0007669"/>
    <property type="project" value="UniProtKB-KW"/>
</dbReference>
<feature type="transmembrane region" description="Helical" evidence="1">
    <location>
        <begin position="7"/>
        <end position="27"/>
    </location>
</feature>
<name>A0A6L8K478_9BURK</name>
<evidence type="ECO:0000313" key="3">
    <source>
        <dbReference type="Proteomes" id="UP000479335"/>
    </source>
</evidence>
<keyword evidence="2" id="KW-0132">Cell division</keyword>
<protein>
    <submittedName>
        <fullName evidence="2">Cell division protein</fullName>
    </submittedName>
</protein>
<feature type="transmembrane region" description="Helical" evidence="1">
    <location>
        <begin position="117"/>
        <end position="137"/>
    </location>
</feature>
<keyword evidence="1" id="KW-1133">Transmembrane helix</keyword>
<sequence>MRTRTMLVRWIYGVVAGHLMVGVLLPLCADMAITDAYRRSIEGFFFGGEVPQAGRALHSWWISLFGPTVQAAAIWMAGLAVIGDKQRNAFAWLMLILGLIVWAPQDMLISARAHCWINLWIDLAALATMLPPLLWLCKLDWEIKKVTS</sequence>